<organism evidence="1 2">
    <name type="scientific">Chaetoceros tenuissimus</name>
    <dbReference type="NCBI Taxonomy" id="426638"/>
    <lineage>
        <taxon>Eukaryota</taxon>
        <taxon>Sar</taxon>
        <taxon>Stramenopiles</taxon>
        <taxon>Ochrophyta</taxon>
        <taxon>Bacillariophyta</taxon>
        <taxon>Coscinodiscophyceae</taxon>
        <taxon>Chaetocerotophycidae</taxon>
        <taxon>Chaetocerotales</taxon>
        <taxon>Chaetocerotaceae</taxon>
        <taxon>Chaetoceros</taxon>
    </lineage>
</organism>
<proteinExistence type="predicted"/>
<evidence type="ECO:0000313" key="1">
    <source>
        <dbReference type="EMBL" id="GFH48972.1"/>
    </source>
</evidence>
<evidence type="ECO:0000313" key="2">
    <source>
        <dbReference type="Proteomes" id="UP001054902"/>
    </source>
</evidence>
<dbReference type="EMBL" id="BLLK01000029">
    <property type="protein sequence ID" value="GFH48972.1"/>
    <property type="molecule type" value="Genomic_DNA"/>
</dbReference>
<comment type="caution">
    <text evidence="1">The sequence shown here is derived from an EMBL/GenBank/DDBJ whole genome shotgun (WGS) entry which is preliminary data.</text>
</comment>
<dbReference type="Proteomes" id="UP001054902">
    <property type="component" value="Unassembled WGS sequence"/>
</dbReference>
<sequence length="126" mass="14107">MSDSIANTPIKMWPALDYADFVTAKLQQDFADGSYRKESLPTSDGEGGSTGKAKAFLYVRERFVSAANRKLQWGDLETFENFEDVLKGPAQHYWTDTVYTHANVVAAADADKFQVAVNLMMIQRAF</sequence>
<gene>
    <name evidence="1" type="ORF">CTEN210_05448</name>
</gene>
<name>A0AAD3CMZ8_9STRA</name>
<keyword evidence="2" id="KW-1185">Reference proteome</keyword>
<accession>A0AAD3CMZ8</accession>
<dbReference type="AlphaFoldDB" id="A0AAD3CMZ8"/>
<protein>
    <submittedName>
        <fullName evidence="1">Uncharacterized protein</fullName>
    </submittedName>
</protein>
<reference evidence="1 2" key="1">
    <citation type="journal article" date="2021" name="Sci. Rep.">
        <title>The genome of the diatom Chaetoceros tenuissimus carries an ancient integrated fragment of an extant virus.</title>
        <authorList>
            <person name="Hongo Y."/>
            <person name="Kimura K."/>
            <person name="Takaki Y."/>
            <person name="Yoshida Y."/>
            <person name="Baba S."/>
            <person name="Kobayashi G."/>
            <person name="Nagasaki K."/>
            <person name="Hano T."/>
            <person name="Tomaru Y."/>
        </authorList>
    </citation>
    <scope>NUCLEOTIDE SEQUENCE [LARGE SCALE GENOMIC DNA]</scope>
    <source>
        <strain evidence="1 2">NIES-3715</strain>
    </source>
</reference>